<evidence type="ECO:0000313" key="2">
    <source>
        <dbReference type="Proteomes" id="UP001221546"/>
    </source>
</evidence>
<dbReference type="Proteomes" id="UP001221546">
    <property type="component" value="Chromosome"/>
</dbReference>
<reference evidence="1 2" key="1">
    <citation type="submission" date="2023-04" db="EMBL/GenBank/DDBJ databases">
        <title>Australian commercial rhizobial inoculants.</title>
        <authorList>
            <person name="Kohlmeier M.G."/>
            <person name="O'Hara G.W."/>
            <person name="Colombi E."/>
            <person name="Ramsay J.P."/>
            <person name="Terpolilli J."/>
        </authorList>
    </citation>
    <scope>NUCLEOTIDE SEQUENCE [LARGE SCALE GENOMIC DNA]</scope>
    <source>
        <strain evidence="1 2">CB627</strain>
    </source>
</reference>
<dbReference type="RefSeq" id="WP_310885763.1">
    <property type="nucleotide sequence ID" value="NZ_CP121646.1"/>
</dbReference>
<proteinExistence type="predicted"/>
<evidence type="ECO:0008006" key="3">
    <source>
        <dbReference type="Google" id="ProtNLM"/>
    </source>
</evidence>
<gene>
    <name evidence="1" type="ORF">QA636_15505</name>
</gene>
<dbReference type="EMBL" id="CP121646">
    <property type="protein sequence ID" value="WFU66814.1"/>
    <property type="molecule type" value="Genomic_DNA"/>
</dbReference>
<keyword evidence="2" id="KW-1185">Reference proteome</keyword>
<accession>A0ABY8JPQ7</accession>
<evidence type="ECO:0000313" key="1">
    <source>
        <dbReference type="EMBL" id="WFU66814.1"/>
    </source>
</evidence>
<organism evidence="1 2">
    <name type="scientific">Bradyrhizobium brasilense</name>
    <dbReference type="NCBI Taxonomy" id="1419277"/>
    <lineage>
        <taxon>Bacteria</taxon>
        <taxon>Pseudomonadati</taxon>
        <taxon>Pseudomonadota</taxon>
        <taxon>Alphaproteobacteria</taxon>
        <taxon>Hyphomicrobiales</taxon>
        <taxon>Nitrobacteraceae</taxon>
        <taxon>Bradyrhizobium</taxon>
    </lineage>
</organism>
<sequence length="65" mass="7402">MIKDRNRRAPTAADREANKAFKTVRPTEAMTDYAKAQKAIHDNRERLKAERLAREAEATNCTKGD</sequence>
<name>A0ABY8JPQ7_9BRAD</name>
<protein>
    <recommendedName>
        <fullName evidence="3">DUF4169 family protein</fullName>
    </recommendedName>
</protein>